<dbReference type="CDD" id="cd00377">
    <property type="entry name" value="ICL_PEPM"/>
    <property type="match status" value="1"/>
</dbReference>
<dbReference type="InterPro" id="IPR015813">
    <property type="entry name" value="Pyrv/PenolPyrv_kinase-like_dom"/>
</dbReference>
<dbReference type="AlphaFoldDB" id="A0AAD5X3K3"/>
<dbReference type="PANTHER" id="PTHR42905:SF16">
    <property type="entry name" value="CARBOXYPHOSPHONOENOLPYRUVATE PHOSPHONOMUTASE-LIKE PROTEIN (AFU_ORTHOLOGUE AFUA_5G07230)"/>
    <property type="match status" value="1"/>
</dbReference>
<evidence type="ECO:0000313" key="1">
    <source>
        <dbReference type="EMBL" id="KAJ3054715.1"/>
    </source>
</evidence>
<dbReference type="EMBL" id="JADGJD010000120">
    <property type="protein sequence ID" value="KAJ3054715.1"/>
    <property type="molecule type" value="Genomic_DNA"/>
</dbReference>
<dbReference type="SUPFAM" id="SSF51621">
    <property type="entry name" value="Phosphoenolpyruvate/pyruvate domain"/>
    <property type="match status" value="1"/>
</dbReference>
<gene>
    <name evidence="1" type="ORF">HK097_001058</name>
</gene>
<dbReference type="Pfam" id="PF13714">
    <property type="entry name" value="PEP_mutase"/>
    <property type="match status" value="1"/>
</dbReference>
<name>A0AAD5X3K3_9FUNG</name>
<reference evidence="1" key="1">
    <citation type="submission" date="2020-05" db="EMBL/GenBank/DDBJ databases">
        <title>Phylogenomic resolution of chytrid fungi.</title>
        <authorList>
            <person name="Stajich J.E."/>
            <person name="Amses K."/>
            <person name="Simmons R."/>
            <person name="Seto K."/>
            <person name="Myers J."/>
            <person name="Bonds A."/>
            <person name="Quandt C.A."/>
            <person name="Barry K."/>
            <person name="Liu P."/>
            <person name="Grigoriev I."/>
            <person name="Longcore J.E."/>
            <person name="James T.Y."/>
        </authorList>
    </citation>
    <scope>NUCLEOTIDE SEQUENCE</scope>
    <source>
        <strain evidence="1">JEL0318</strain>
    </source>
</reference>
<sequence length="279" mass="29969">MSPLAFPEQPALATKLKSLHKPGDPVVLTNVHDPPTAALLLSQSTLPKAVATPSYAIAAINGLEDDELTFDLNLRSIELVAGTLRKKGYHLQIPLTADLQNGYGSSLESVISESIAAGVVGCNLEDAYHPDGNIQTPTDLYPIEEQCSRIRRVLSVAQQAGVPDFCVNARTDALYIDRSLEEAIERGKAYLEAGATSVFVWGGPKRGVSREEVVRLVEAFEGRLNVKMNCVEDGGLQKEELAKIGVSRISLGPTLWRVGMAAIGKTVEGLAVDGVLRRL</sequence>
<comment type="caution">
    <text evidence="1">The sequence shown here is derived from an EMBL/GenBank/DDBJ whole genome shotgun (WGS) entry which is preliminary data.</text>
</comment>
<dbReference type="InterPro" id="IPR039556">
    <property type="entry name" value="ICL/PEPM"/>
</dbReference>
<dbReference type="Gene3D" id="3.20.20.60">
    <property type="entry name" value="Phosphoenolpyruvate-binding domains"/>
    <property type="match status" value="1"/>
</dbReference>
<dbReference type="GO" id="GO:0003824">
    <property type="term" value="F:catalytic activity"/>
    <property type="evidence" value="ECO:0007669"/>
    <property type="project" value="InterPro"/>
</dbReference>
<evidence type="ECO:0000313" key="2">
    <source>
        <dbReference type="Proteomes" id="UP001212841"/>
    </source>
</evidence>
<dbReference type="Proteomes" id="UP001212841">
    <property type="component" value="Unassembled WGS sequence"/>
</dbReference>
<proteinExistence type="predicted"/>
<keyword evidence="2" id="KW-1185">Reference proteome</keyword>
<organism evidence="1 2">
    <name type="scientific">Rhizophlyctis rosea</name>
    <dbReference type="NCBI Taxonomy" id="64517"/>
    <lineage>
        <taxon>Eukaryota</taxon>
        <taxon>Fungi</taxon>
        <taxon>Fungi incertae sedis</taxon>
        <taxon>Chytridiomycota</taxon>
        <taxon>Chytridiomycota incertae sedis</taxon>
        <taxon>Chytridiomycetes</taxon>
        <taxon>Rhizophlyctidales</taxon>
        <taxon>Rhizophlyctidaceae</taxon>
        <taxon>Rhizophlyctis</taxon>
    </lineage>
</organism>
<protein>
    <recommendedName>
        <fullName evidence="3">Phosphoenolpyruvate/pyruvate domain-containing protein</fullName>
    </recommendedName>
</protein>
<evidence type="ECO:0008006" key="3">
    <source>
        <dbReference type="Google" id="ProtNLM"/>
    </source>
</evidence>
<dbReference type="PANTHER" id="PTHR42905">
    <property type="entry name" value="PHOSPHOENOLPYRUVATE CARBOXYLASE"/>
    <property type="match status" value="1"/>
</dbReference>
<accession>A0AAD5X3K3</accession>
<dbReference type="InterPro" id="IPR040442">
    <property type="entry name" value="Pyrv_kinase-like_dom_sf"/>
</dbReference>